<dbReference type="SUPFAM" id="SSF52540">
    <property type="entry name" value="P-loop containing nucleoside triphosphate hydrolases"/>
    <property type="match status" value="1"/>
</dbReference>
<dbReference type="Gene3D" id="3.30.70.1790">
    <property type="entry name" value="RepB DNA-primase, N-terminal domain"/>
    <property type="match status" value="1"/>
</dbReference>
<dbReference type="Gene3D" id="3.40.50.300">
    <property type="entry name" value="P-loop containing nucleotide triphosphate hydrolases"/>
    <property type="match status" value="1"/>
</dbReference>
<evidence type="ECO:0000259" key="2">
    <source>
        <dbReference type="Pfam" id="PF16793"/>
    </source>
</evidence>
<gene>
    <name evidence="3" type="ORF">D3880_07945</name>
</gene>
<dbReference type="EMBL" id="CP032419">
    <property type="protein sequence ID" value="AYC32312.1"/>
    <property type="molecule type" value="Genomic_DNA"/>
</dbReference>
<feature type="domain" description="RepB-like DNA primase" evidence="2">
    <location>
        <begin position="69"/>
        <end position="202"/>
    </location>
</feature>
<feature type="region of interest" description="Disordered" evidence="1">
    <location>
        <begin position="303"/>
        <end position="335"/>
    </location>
</feature>
<sequence length="776" mass="83131">MMIKQPWHAAGCSAVPSVNQVTLTEATRFLAALDSTASVWAFQTFDDSPAKRPELAATRHGTLEQCAPWLAKMNARGAGVFVTINETDGQGRKTSNVCRVRALFADFDNPVPGTLERLRTDSLPPSIIVESSAGKLHAYWLVESLPPGDFKARQQSIARHWGSDPKVCDLPRVMRLPGFLHCKGDPQPVRLMEVTGKRYAQELADRYVPAAPNTQERTQAQLAAEAQRYAVAALESACDAVARAKDGTRNDTLNREAFGIAQLVAGGELPEASARDGLLAAAQFAGLGQSEVLRTLESAFDAGTNYPRTVPEPKDAQQEAPPGGTDPRDAKQSARPALVEVPLDDVMSASLEPVRHAIKPWMPRRHVTLFGGHGGVGKSSLALAIGAHVACGLPFADLEVEQSPVLFVSLEDEASIVRLRLRHIIEAYQLPAERVLANMRLLDGTLAFAALMTEGESFSAPAIFTPAFRELTSQSEGAGLIVIDNASDAFDANENSRRTVRAFVRGLAAIARKYDAAVALLAHIDKSAAKDGARGNSYSGSTAWHNSARSRLALLEQDGRILLMHEKANLSARAEPLALTFVDGVPVPESGVQSGGLNSENFDHAEIIRAMKAAHEAGILVPGSLSAGAHSAMKALEPLPEYAKTFRGRIGGQRAARALTALLRNGRIRRIEFKTPHRKTRERLELVELSAEASNPFESALAVRAESAPRHPPYTPQRTGAAPRKACADAPNMTSAAPNVTGAIGAKECVRDLVGATASAPVAAAEQPEDYSDDYF</sequence>
<protein>
    <recommendedName>
        <fullName evidence="2">RepB-like DNA primase domain-containing protein</fullName>
    </recommendedName>
</protein>
<dbReference type="Proteomes" id="UP000265560">
    <property type="component" value="Chromosome"/>
</dbReference>
<evidence type="ECO:0000313" key="3">
    <source>
        <dbReference type="EMBL" id="AYC32312.1"/>
    </source>
</evidence>
<keyword evidence="4" id="KW-1185">Reference proteome</keyword>
<proteinExistence type="predicted"/>
<dbReference type="InterPro" id="IPR027417">
    <property type="entry name" value="P-loop_NTPase"/>
</dbReference>
<dbReference type="RefSeq" id="WP_119892933.1">
    <property type="nucleotide sequence ID" value="NZ_CP032419.1"/>
</dbReference>
<dbReference type="Pfam" id="PF13481">
    <property type="entry name" value="AAA_25"/>
    <property type="match status" value="1"/>
</dbReference>
<feature type="region of interest" description="Disordered" evidence="1">
    <location>
        <begin position="703"/>
        <end position="739"/>
    </location>
</feature>
<evidence type="ECO:0000313" key="4">
    <source>
        <dbReference type="Proteomes" id="UP000265560"/>
    </source>
</evidence>
<dbReference type="AlphaFoldDB" id="A0A385Z481"/>
<accession>A0A385Z481</accession>
<dbReference type="OrthoDB" id="7000574at2"/>
<dbReference type="KEGG" id="pcav:D3880_07945"/>
<reference evidence="4" key="1">
    <citation type="submission" date="2018-09" db="EMBL/GenBank/DDBJ databases">
        <authorList>
            <person name="Zhu H."/>
        </authorList>
    </citation>
    <scope>NUCLEOTIDE SEQUENCE [LARGE SCALE GENOMIC DNA]</scope>
    <source>
        <strain evidence="4">K2W31S-8</strain>
    </source>
</reference>
<organism evidence="3 4">
    <name type="scientific">Pseudomonas cavernae</name>
    <dbReference type="NCBI Taxonomy" id="2320867"/>
    <lineage>
        <taxon>Bacteria</taxon>
        <taxon>Pseudomonadati</taxon>
        <taxon>Pseudomonadota</taxon>
        <taxon>Gammaproteobacteria</taxon>
        <taxon>Pseudomonadales</taxon>
        <taxon>Pseudomonadaceae</taxon>
        <taxon>Pseudomonas</taxon>
    </lineage>
</organism>
<name>A0A385Z481_9PSED</name>
<dbReference type="Pfam" id="PF16793">
    <property type="entry name" value="RepB_primase"/>
    <property type="match status" value="1"/>
</dbReference>
<dbReference type="InterPro" id="IPR039459">
    <property type="entry name" value="RepB-like_DNA_primase_dom"/>
</dbReference>
<evidence type="ECO:0000256" key="1">
    <source>
        <dbReference type="SAM" id="MobiDB-lite"/>
    </source>
</evidence>